<evidence type="ECO:0000313" key="1">
    <source>
        <dbReference type="EMBL" id="EMB16624.1"/>
    </source>
</evidence>
<protein>
    <submittedName>
        <fullName evidence="1">Short chain dehydrogenase</fullName>
    </submittedName>
</protein>
<reference evidence="1" key="2">
    <citation type="journal article" date="2013" name="Mar. Genomics">
        <title>Expression of sulfatases in Rhodopirellula baltica and the diversity of sulfatases in the genus Rhodopirellula.</title>
        <authorList>
            <person name="Wegner C.E."/>
            <person name="Richter-Heitmann T."/>
            <person name="Klindworth A."/>
            <person name="Klockow C."/>
            <person name="Richter M."/>
            <person name="Achstetter T."/>
            <person name="Glockner F.O."/>
            <person name="Harder J."/>
        </authorList>
    </citation>
    <scope>NUCLEOTIDE SEQUENCE [LARGE SCALE GENOMIC DNA]</scope>
    <source>
        <strain evidence="1">6C</strain>
    </source>
</reference>
<evidence type="ECO:0000313" key="2">
    <source>
        <dbReference type="Proteomes" id="UP000011529"/>
    </source>
</evidence>
<name>M2B341_9BACT</name>
<reference evidence="1" key="1">
    <citation type="submission" date="2012-11" db="EMBL/GenBank/DDBJ databases">
        <title>Permanent draft genomes of Rhodopirellula europaea strain SH398 and 6C.</title>
        <authorList>
            <person name="Richter M."/>
            <person name="Richter-Heitmann T."/>
            <person name="Frank C."/>
            <person name="Harder J."/>
            <person name="Glockner F.O."/>
        </authorList>
    </citation>
    <scope>NUCLEOTIDE SEQUENCE</scope>
    <source>
        <strain evidence="1">6C</strain>
    </source>
</reference>
<comment type="caution">
    <text evidence="1">The sequence shown here is derived from an EMBL/GenBank/DDBJ whole genome shotgun (WGS) entry which is preliminary data.</text>
</comment>
<dbReference type="PATRIC" id="fig|1263867.3.peg.2841"/>
<dbReference type="EMBL" id="ANMO01000119">
    <property type="protein sequence ID" value="EMB16624.1"/>
    <property type="molecule type" value="Genomic_DNA"/>
</dbReference>
<sequence>MVATAIFDALAEGRFHAWPDPMAQQIGEAYQSFAEKVVEADMQEGVA</sequence>
<dbReference type="AlphaFoldDB" id="M2B341"/>
<proteinExistence type="predicted"/>
<keyword evidence="2" id="KW-1185">Reference proteome</keyword>
<organism evidence="1 2">
    <name type="scientific">Rhodopirellula europaea 6C</name>
    <dbReference type="NCBI Taxonomy" id="1263867"/>
    <lineage>
        <taxon>Bacteria</taxon>
        <taxon>Pseudomonadati</taxon>
        <taxon>Planctomycetota</taxon>
        <taxon>Planctomycetia</taxon>
        <taxon>Pirellulales</taxon>
        <taxon>Pirellulaceae</taxon>
        <taxon>Rhodopirellula</taxon>
    </lineage>
</organism>
<gene>
    <name evidence="1" type="ORF">RE6C_02660</name>
</gene>
<dbReference type="Proteomes" id="UP000011529">
    <property type="component" value="Unassembled WGS sequence"/>
</dbReference>
<accession>M2B341</accession>